<reference evidence="2 3" key="1">
    <citation type="journal article" date="2012" name="Int. J. Syst. Evol. Microbiol.">
        <title>Vibrio caribbeanicus sp. nov., isolated from the marine sponge Scleritoderma cyanea.</title>
        <authorList>
            <person name="Hoffmann M."/>
            <person name="Monday S.R."/>
            <person name="Allard M.W."/>
            <person name="Strain E.A."/>
            <person name="Whittaker P."/>
            <person name="Naum M."/>
            <person name="McCarthy P.J."/>
            <person name="Lopez J.V."/>
            <person name="Fischer M."/>
            <person name="Brown E.W."/>
        </authorList>
    </citation>
    <scope>NUCLEOTIDE SEQUENCE [LARGE SCALE GENOMIC DNA]</scope>
    <source>
        <strain evidence="2 3">LMG 19158</strain>
    </source>
</reference>
<gene>
    <name evidence="2" type="ORF">VIS19158_06285</name>
</gene>
<feature type="compositionally biased region" description="Acidic residues" evidence="1">
    <location>
        <begin position="42"/>
        <end position="54"/>
    </location>
</feature>
<dbReference type="EMBL" id="AFWE01000185">
    <property type="protein sequence ID" value="EGU32402.1"/>
    <property type="molecule type" value="Genomic_DNA"/>
</dbReference>
<feature type="region of interest" description="Disordered" evidence="1">
    <location>
        <begin position="40"/>
        <end position="71"/>
    </location>
</feature>
<organism evidence="2 3">
    <name type="scientific">Vibrio scophthalmi LMG 19158</name>
    <dbReference type="NCBI Taxonomy" id="870967"/>
    <lineage>
        <taxon>Bacteria</taxon>
        <taxon>Pseudomonadati</taxon>
        <taxon>Pseudomonadota</taxon>
        <taxon>Gammaproteobacteria</taxon>
        <taxon>Vibrionales</taxon>
        <taxon>Vibrionaceae</taxon>
        <taxon>Vibrio</taxon>
    </lineage>
</organism>
<name>F9RS76_9VIBR</name>
<accession>F9RS76</accession>
<comment type="caution">
    <text evidence="2">The sequence shown here is derived from an EMBL/GenBank/DDBJ whole genome shotgun (WGS) entry which is preliminary data.</text>
</comment>
<feature type="compositionally biased region" description="Polar residues" evidence="1">
    <location>
        <begin position="61"/>
        <end position="71"/>
    </location>
</feature>
<dbReference type="AlphaFoldDB" id="F9RS76"/>
<evidence type="ECO:0000313" key="3">
    <source>
        <dbReference type="Proteomes" id="UP000004349"/>
    </source>
</evidence>
<dbReference type="Proteomes" id="UP000004349">
    <property type="component" value="Unassembled WGS sequence"/>
</dbReference>
<proteinExistence type="predicted"/>
<protein>
    <submittedName>
        <fullName evidence="2">Putative RTX toxin</fullName>
    </submittedName>
</protein>
<evidence type="ECO:0000313" key="2">
    <source>
        <dbReference type="EMBL" id="EGU32402.1"/>
    </source>
</evidence>
<evidence type="ECO:0000256" key="1">
    <source>
        <dbReference type="SAM" id="MobiDB-lite"/>
    </source>
</evidence>
<feature type="non-terminal residue" evidence="2">
    <location>
        <position position="223"/>
    </location>
</feature>
<sequence length="223" mass="23623">MLPDGTFTEAGTPVVNAAIAEQDGSLRDVSDDVQQIIAAVEEGQDPTQVDEEFDPAAGEENGSSGTSLDSVQRTGDEAIAQTLFETQGFESLGLSTTQSLGLIERIITLVNEPILTPTPEPDTPPQARSFDVSLDESGRAAIIFNDDVDSTKDHISDAEDDAANSPLRVVITSLPESGVLFYDGVALTENDLTVFNNLSVSDSLSQSNGDVIGELKTFDPTLF</sequence>
<dbReference type="eggNOG" id="COG2931">
    <property type="taxonomic scope" value="Bacteria"/>
</dbReference>